<name>A0A6L6PUV5_9BURK</name>
<dbReference type="Gene3D" id="3.40.630.30">
    <property type="match status" value="1"/>
</dbReference>
<dbReference type="RefSeq" id="WP_155437573.1">
    <property type="nucleotide sequence ID" value="NZ_WNLA01000001.1"/>
</dbReference>
<comment type="caution">
    <text evidence="1">The sequence shown here is derived from an EMBL/GenBank/DDBJ whole genome shotgun (WGS) entry which is preliminary data.</text>
</comment>
<proteinExistence type="predicted"/>
<organism evidence="1 2">
    <name type="scientific">Pseudoduganella ginsengisoli</name>
    <dbReference type="NCBI Taxonomy" id="1462440"/>
    <lineage>
        <taxon>Bacteria</taxon>
        <taxon>Pseudomonadati</taxon>
        <taxon>Pseudomonadota</taxon>
        <taxon>Betaproteobacteria</taxon>
        <taxon>Burkholderiales</taxon>
        <taxon>Oxalobacteraceae</taxon>
        <taxon>Telluria group</taxon>
        <taxon>Pseudoduganella</taxon>
    </lineage>
</organism>
<keyword evidence="1" id="KW-0808">Transferase</keyword>
<dbReference type="GO" id="GO:0016740">
    <property type="term" value="F:transferase activity"/>
    <property type="evidence" value="ECO:0007669"/>
    <property type="project" value="UniProtKB-KW"/>
</dbReference>
<dbReference type="OrthoDB" id="4966223at2"/>
<sequence>MSELTSVDPALLRRWLTARSVARGLPLPVPDHGGLRVDTGSPQERRRYVFARPSPRLRELALTVNDPLTVIKMCGSGEQLLALMPPGWQLRQMGYLMTHEGAPMAAAPLPAGYRLAVSVEGAATVARIFFEDGSAAASGFAIEHDGVFIFDTIVTEAAHQRRGLGKALMAALGATQQNPLSRRVLVATEDGRALYLALGWTVLSPYATVGLCGD</sequence>
<dbReference type="EMBL" id="WNLA01000001">
    <property type="protein sequence ID" value="MTW01235.1"/>
    <property type="molecule type" value="Genomic_DNA"/>
</dbReference>
<gene>
    <name evidence="1" type="ORF">GM668_03935</name>
</gene>
<accession>A0A6L6PUV5</accession>
<keyword evidence="2" id="KW-1185">Reference proteome</keyword>
<dbReference type="InterPro" id="IPR016181">
    <property type="entry name" value="Acyl_CoA_acyltransferase"/>
</dbReference>
<protein>
    <submittedName>
        <fullName evidence="1">N-acetyltransferase</fullName>
    </submittedName>
</protein>
<evidence type="ECO:0000313" key="2">
    <source>
        <dbReference type="Proteomes" id="UP000484015"/>
    </source>
</evidence>
<dbReference type="SUPFAM" id="SSF55729">
    <property type="entry name" value="Acyl-CoA N-acyltransferases (Nat)"/>
    <property type="match status" value="1"/>
</dbReference>
<dbReference type="Proteomes" id="UP000484015">
    <property type="component" value="Unassembled WGS sequence"/>
</dbReference>
<dbReference type="AlphaFoldDB" id="A0A6L6PUV5"/>
<evidence type="ECO:0000313" key="1">
    <source>
        <dbReference type="EMBL" id="MTW01235.1"/>
    </source>
</evidence>
<reference evidence="1 2" key="1">
    <citation type="submission" date="2019-11" db="EMBL/GenBank/DDBJ databases">
        <title>Type strains purchased from KCTC, JCM and DSMZ.</title>
        <authorList>
            <person name="Lu H."/>
        </authorList>
    </citation>
    <scope>NUCLEOTIDE SEQUENCE [LARGE SCALE GENOMIC DNA]</scope>
    <source>
        <strain evidence="1 2">KCTC 42409</strain>
    </source>
</reference>